<dbReference type="EMBL" id="CP000383">
    <property type="protein sequence ID" value="ABG60338.1"/>
    <property type="molecule type" value="Genomic_DNA"/>
</dbReference>
<reference evidence="1 2" key="1">
    <citation type="journal article" date="2007" name="Appl. Environ. Microbiol.">
        <title>Genome sequence of the cellulolytic gliding bacterium Cytophaga hutchinsonii.</title>
        <authorList>
            <person name="Xie G."/>
            <person name="Bruce D.C."/>
            <person name="Challacombe J.F."/>
            <person name="Chertkov O."/>
            <person name="Detter J.C."/>
            <person name="Gilna P."/>
            <person name="Han C.S."/>
            <person name="Lucas S."/>
            <person name="Misra M."/>
            <person name="Myers G.L."/>
            <person name="Richardson P."/>
            <person name="Tapia R."/>
            <person name="Thayer N."/>
            <person name="Thompson L.S."/>
            <person name="Brettin T.S."/>
            <person name="Henrissat B."/>
            <person name="Wilson D.B."/>
            <person name="McBride M.J."/>
        </authorList>
    </citation>
    <scope>NUCLEOTIDE SEQUENCE [LARGE SCALE GENOMIC DNA]</scope>
    <source>
        <strain evidence="2">ATCC 33406 / DSM 1761 / CIP 103989 / NBRC 15051 / NCIMB 9469 / D465</strain>
    </source>
</reference>
<dbReference type="OrthoDB" id="9788465at2"/>
<accession>A0A6N4SV18</accession>
<evidence type="ECO:0000313" key="2">
    <source>
        <dbReference type="Proteomes" id="UP000001822"/>
    </source>
</evidence>
<dbReference type="Pfam" id="PF07308">
    <property type="entry name" value="DUF1456"/>
    <property type="match status" value="2"/>
</dbReference>
<organism evidence="1 2">
    <name type="scientific">Cytophaga hutchinsonii (strain ATCC 33406 / DSM 1761 / CIP 103989 / NBRC 15051 / NCIMB 9469 / D465)</name>
    <dbReference type="NCBI Taxonomy" id="269798"/>
    <lineage>
        <taxon>Bacteria</taxon>
        <taxon>Pseudomonadati</taxon>
        <taxon>Bacteroidota</taxon>
        <taxon>Cytophagia</taxon>
        <taxon>Cytophagales</taxon>
        <taxon>Cytophagaceae</taxon>
        <taxon>Cytophaga</taxon>
    </lineage>
</organism>
<dbReference type="Proteomes" id="UP000001822">
    <property type="component" value="Chromosome"/>
</dbReference>
<dbReference type="KEGG" id="chu:CHU_3098"/>
<evidence type="ECO:0008006" key="3">
    <source>
        <dbReference type="Google" id="ProtNLM"/>
    </source>
</evidence>
<dbReference type="PANTHER" id="PTHR37805:SF1">
    <property type="entry name" value="CYTOPLASMIC PROTEIN"/>
    <property type="match status" value="1"/>
</dbReference>
<dbReference type="InterPro" id="IPR009921">
    <property type="entry name" value="YehS-like"/>
</dbReference>
<evidence type="ECO:0000313" key="1">
    <source>
        <dbReference type="EMBL" id="ABG60338.1"/>
    </source>
</evidence>
<protein>
    <recommendedName>
        <fullName evidence="3">DUF1456 family protein</fullName>
    </recommendedName>
</protein>
<proteinExistence type="predicted"/>
<keyword evidence="2" id="KW-1185">Reference proteome</keyword>
<sequence>MNNNDIIRRLRYTFDFNDDKMIQLFALADQQVTRAEISNWMKKDDDPDFKELYDKELAVFLNGFIIDKRGKKDGQTPVAEKSLNNNIIFRKLKIALNLQDDDILDILELADMRFGKHELSALFRNPDQSQFRPCKDQVLRNFIHGLQLKYRKE</sequence>
<dbReference type="PANTHER" id="PTHR37805">
    <property type="entry name" value="CYTOPLASMIC PROTEIN-RELATED"/>
    <property type="match status" value="1"/>
</dbReference>
<dbReference type="AlphaFoldDB" id="A0A6N4SV18"/>
<name>A0A6N4SV18_CYTH3</name>
<gene>
    <name evidence="1" type="ordered locus">CHU_3098</name>
</gene>
<dbReference type="RefSeq" id="WP_011586447.1">
    <property type="nucleotide sequence ID" value="NC_008255.1"/>
</dbReference>